<feature type="compositionally biased region" description="Polar residues" evidence="1">
    <location>
        <begin position="226"/>
        <end position="252"/>
    </location>
</feature>
<organism evidence="2 3">
    <name type="scientific">Heterorhabditis bacteriophora</name>
    <name type="common">Entomopathogenic nematode worm</name>
    <dbReference type="NCBI Taxonomy" id="37862"/>
    <lineage>
        <taxon>Eukaryota</taxon>
        <taxon>Metazoa</taxon>
        <taxon>Ecdysozoa</taxon>
        <taxon>Nematoda</taxon>
        <taxon>Chromadorea</taxon>
        <taxon>Rhabditida</taxon>
        <taxon>Rhabditina</taxon>
        <taxon>Rhabditomorpha</taxon>
        <taxon>Strongyloidea</taxon>
        <taxon>Heterorhabditidae</taxon>
        <taxon>Heterorhabditis</taxon>
    </lineage>
</organism>
<name>A0A1I7XB48_HETBA</name>
<keyword evidence="2" id="KW-1185">Reference proteome</keyword>
<feature type="region of interest" description="Disordered" evidence="1">
    <location>
        <begin position="147"/>
        <end position="262"/>
    </location>
</feature>
<sequence>MASCPCSSGIHSIVPNPITATTAVSTAYSEDRLSVSNSTVTSQQQSVGCDGRLIIQYKACQTDSLIMANVDTQTNSGQNCGVQVEYEEVINAGTQTERVYKDTGGNLPYTPPSDQKSSDRNLSFNRRIKNEKAEEAARLRKRFLVSNSEESTAGTSADAGEVHNSNEQPSPHAKRRKTGCDCLKDSEGKGSERNMQRDSKESLADKSTTTKNFPTKSLQPRKELPITQNTPSKRAQSTLECTSVKKQSNMQNEADDHFRQEE</sequence>
<evidence type="ECO:0000313" key="3">
    <source>
        <dbReference type="WBParaSite" id="Hba_14840"/>
    </source>
</evidence>
<feature type="compositionally biased region" description="Polar residues" evidence="1">
    <location>
        <begin position="112"/>
        <end position="124"/>
    </location>
</feature>
<reference evidence="3" key="1">
    <citation type="submission" date="2016-11" db="UniProtKB">
        <authorList>
            <consortium name="WormBaseParasite"/>
        </authorList>
    </citation>
    <scope>IDENTIFICATION</scope>
</reference>
<feature type="region of interest" description="Disordered" evidence="1">
    <location>
        <begin position="100"/>
        <end position="129"/>
    </location>
</feature>
<dbReference type="Proteomes" id="UP000095283">
    <property type="component" value="Unplaced"/>
</dbReference>
<feature type="compositionally biased region" description="Polar residues" evidence="1">
    <location>
        <begin position="205"/>
        <end position="218"/>
    </location>
</feature>
<accession>A0A1I7XB48</accession>
<proteinExistence type="predicted"/>
<protein>
    <submittedName>
        <fullName evidence="3">Uncharacterized protein</fullName>
    </submittedName>
</protein>
<evidence type="ECO:0000313" key="2">
    <source>
        <dbReference type="Proteomes" id="UP000095283"/>
    </source>
</evidence>
<dbReference type="WBParaSite" id="Hba_14840">
    <property type="protein sequence ID" value="Hba_14840"/>
    <property type="gene ID" value="Hba_14840"/>
</dbReference>
<dbReference type="AlphaFoldDB" id="A0A1I7XB48"/>
<feature type="compositionally biased region" description="Basic and acidic residues" evidence="1">
    <location>
        <begin position="178"/>
        <end position="204"/>
    </location>
</feature>
<evidence type="ECO:0000256" key="1">
    <source>
        <dbReference type="SAM" id="MobiDB-lite"/>
    </source>
</evidence>